<feature type="domain" description="G-protein coupled receptors family 1 profile" evidence="10">
    <location>
        <begin position="52"/>
        <end position="333"/>
    </location>
</feature>
<dbReference type="PANTHER" id="PTHR24243">
    <property type="entry name" value="G-PROTEIN COUPLED RECEPTOR"/>
    <property type="match status" value="1"/>
</dbReference>
<evidence type="ECO:0000256" key="6">
    <source>
        <dbReference type="ARBA" id="ARBA00023170"/>
    </source>
</evidence>
<feature type="transmembrane region" description="Helical" evidence="9">
    <location>
        <begin position="316"/>
        <end position="336"/>
    </location>
</feature>
<organism evidence="11 12">
    <name type="scientific">Acanthaster planci</name>
    <name type="common">Crown-of-thorns starfish</name>
    <dbReference type="NCBI Taxonomy" id="133434"/>
    <lineage>
        <taxon>Eukaryota</taxon>
        <taxon>Metazoa</taxon>
        <taxon>Echinodermata</taxon>
        <taxon>Eleutherozoa</taxon>
        <taxon>Asterozoa</taxon>
        <taxon>Asteroidea</taxon>
        <taxon>Valvatacea</taxon>
        <taxon>Valvatida</taxon>
        <taxon>Acanthasteridae</taxon>
        <taxon>Acanthaster</taxon>
    </lineage>
</organism>
<keyword evidence="2 8" id="KW-0812">Transmembrane</keyword>
<dbReference type="Gene3D" id="1.20.1070.10">
    <property type="entry name" value="Rhodopsin 7-helix transmembrane proteins"/>
    <property type="match status" value="1"/>
</dbReference>
<reference evidence="12" key="1">
    <citation type="submission" date="2025-08" db="UniProtKB">
        <authorList>
            <consortium name="RefSeq"/>
        </authorList>
    </citation>
    <scope>IDENTIFICATION</scope>
</reference>
<dbReference type="GO" id="GO:0005886">
    <property type="term" value="C:plasma membrane"/>
    <property type="evidence" value="ECO:0007669"/>
    <property type="project" value="TreeGrafter"/>
</dbReference>
<comment type="subcellular location">
    <subcellularLocation>
        <location evidence="1">Membrane</location>
        <topology evidence="1">Multi-pass membrane protein</topology>
    </subcellularLocation>
</comment>
<feature type="transmembrane region" description="Helical" evidence="9">
    <location>
        <begin position="73"/>
        <end position="96"/>
    </location>
</feature>
<evidence type="ECO:0000256" key="8">
    <source>
        <dbReference type="RuleBase" id="RU000688"/>
    </source>
</evidence>
<evidence type="ECO:0000313" key="11">
    <source>
        <dbReference type="Proteomes" id="UP000694845"/>
    </source>
</evidence>
<accession>A0A8B7YSR2</accession>
<gene>
    <name evidence="12" type="primary">LOC110981973</name>
</gene>
<keyword evidence="3 9" id="KW-1133">Transmembrane helix</keyword>
<dbReference type="AlphaFoldDB" id="A0A8B7YSR2"/>
<evidence type="ECO:0000256" key="7">
    <source>
        <dbReference type="ARBA" id="ARBA00023224"/>
    </source>
</evidence>
<evidence type="ECO:0000256" key="4">
    <source>
        <dbReference type="ARBA" id="ARBA00023040"/>
    </source>
</evidence>
<dbReference type="InterPro" id="IPR017452">
    <property type="entry name" value="GPCR_Rhodpsn_7TM"/>
</dbReference>
<feature type="transmembrane region" description="Helical" evidence="9">
    <location>
        <begin position="156"/>
        <end position="179"/>
    </location>
</feature>
<keyword evidence="4 8" id="KW-0297">G-protein coupled receptor</keyword>
<evidence type="ECO:0000313" key="12">
    <source>
        <dbReference type="RefSeq" id="XP_022095737.1"/>
    </source>
</evidence>
<evidence type="ECO:0000256" key="5">
    <source>
        <dbReference type="ARBA" id="ARBA00023136"/>
    </source>
</evidence>
<dbReference type="GeneID" id="110981973"/>
<feature type="transmembrane region" description="Helical" evidence="9">
    <location>
        <begin position="210"/>
        <end position="238"/>
    </location>
</feature>
<dbReference type="PROSITE" id="PS00237">
    <property type="entry name" value="G_PROTEIN_RECEP_F1_1"/>
    <property type="match status" value="1"/>
</dbReference>
<dbReference type="Pfam" id="PF00001">
    <property type="entry name" value="7tm_1"/>
    <property type="match status" value="1"/>
</dbReference>
<name>A0A8B7YSR2_ACAPL</name>
<dbReference type="PANTHER" id="PTHR24243:SF208">
    <property type="entry name" value="PYROKININ-1 RECEPTOR"/>
    <property type="match status" value="1"/>
</dbReference>
<keyword evidence="6 8" id="KW-0675">Receptor</keyword>
<dbReference type="Proteomes" id="UP000694845">
    <property type="component" value="Unplaced"/>
</dbReference>
<evidence type="ECO:0000256" key="1">
    <source>
        <dbReference type="ARBA" id="ARBA00004141"/>
    </source>
</evidence>
<feature type="transmembrane region" description="Helical" evidence="9">
    <location>
        <begin position="108"/>
        <end position="135"/>
    </location>
</feature>
<evidence type="ECO:0000256" key="3">
    <source>
        <dbReference type="ARBA" id="ARBA00022989"/>
    </source>
</evidence>
<dbReference type="SUPFAM" id="SSF81321">
    <property type="entry name" value="Family A G protein-coupled receptor-like"/>
    <property type="match status" value="1"/>
</dbReference>
<dbReference type="RefSeq" id="XP_022095737.1">
    <property type="nucleotide sequence ID" value="XM_022240045.1"/>
</dbReference>
<comment type="similarity">
    <text evidence="8">Belongs to the G-protein coupled receptor 1 family.</text>
</comment>
<proteinExistence type="inferred from homology"/>
<dbReference type="KEGG" id="aplc:110981973"/>
<sequence length="360" mass="39877">MVVDTSHLNCSELYQLNLTDDVKRASTYLVNPGSRAIALGIQILVLVIGVPGNVSFLVAVARVAYMKTITNIFLVNLAIADILFVVYTATSYLFYLPAPVRSHIHSMLNIWCPVAVSISFLTYFTSVSTVSLVSVERYNAICRPLKHLAVNSKQRAVKLVFGTWCVGLAFTSLAVLQYADSTRICVTWPSGNGTEKFADLPDIIGFCLPLAPWALVVGNLASSIPFMIALLGNAFMYVQIIRTLANRSVAKTSGRETMVRRARQVRNQVTRMLVINGTVFFIFQFPFACINFVFVAGYLGGLDFLEVNELQSSLRVFSHGFLFLNSAINPIIYYAMCPSYRAAALKAFRSPKNSHQTEDY</sequence>
<evidence type="ECO:0000256" key="9">
    <source>
        <dbReference type="SAM" id="Phobius"/>
    </source>
</evidence>
<keyword evidence="7 8" id="KW-0807">Transducer</keyword>
<evidence type="ECO:0000259" key="10">
    <source>
        <dbReference type="PROSITE" id="PS50262"/>
    </source>
</evidence>
<feature type="transmembrane region" description="Helical" evidence="9">
    <location>
        <begin position="36"/>
        <end position="61"/>
    </location>
</feature>
<keyword evidence="11" id="KW-1185">Reference proteome</keyword>
<dbReference type="PROSITE" id="PS50262">
    <property type="entry name" value="G_PROTEIN_RECEP_F1_2"/>
    <property type="match status" value="1"/>
</dbReference>
<dbReference type="InterPro" id="IPR000276">
    <property type="entry name" value="GPCR_Rhodpsn"/>
</dbReference>
<evidence type="ECO:0000256" key="2">
    <source>
        <dbReference type="ARBA" id="ARBA00022692"/>
    </source>
</evidence>
<feature type="transmembrane region" description="Helical" evidence="9">
    <location>
        <begin position="273"/>
        <end position="296"/>
    </location>
</feature>
<dbReference type="OrthoDB" id="6076970at2759"/>
<dbReference type="GO" id="GO:0004930">
    <property type="term" value="F:G protein-coupled receptor activity"/>
    <property type="evidence" value="ECO:0007669"/>
    <property type="project" value="UniProtKB-KW"/>
</dbReference>
<keyword evidence="5 9" id="KW-0472">Membrane</keyword>
<dbReference type="PRINTS" id="PR00237">
    <property type="entry name" value="GPCRRHODOPSN"/>
</dbReference>
<protein>
    <submittedName>
        <fullName evidence="12">Delta-type opioid receptor-like isoform X1</fullName>
    </submittedName>
</protein>